<dbReference type="Gene3D" id="1.10.1030.10">
    <property type="entry name" value="Carbamoyl-phosphate synthetase, large subunit oligomerisation domain"/>
    <property type="match status" value="1"/>
</dbReference>
<dbReference type="InterPro" id="IPR013815">
    <property type="entry name" value="ATP_grasp_subdomain_1"/>
</dbReference>
<gene>
    <name evidence="20" type="ORF">SAMN04488700_1874</name>
</gene>
<sequence length="1056" mass="117204">MTKRADLKKIVIIGSGPTIIGQSSEFDYAGTQACLSLKEEGYEVILINSNPASIMTDKGMADRVYIEPLTVEFISKILRKERPDALIPTLGGRTSLNATMELADSGLLNELGIELLGATLEAIKTTEYPDLFKELMNKLKEPTLESRVVQTIKEAVLFSEQVPFPLIVMSMSNKVGSVKVNCTNLEELESALIKSLVRSPINKCLVERQVSGYKEIEYEVIRDQKNQAMVSCQLEHFDPVGIHTGDSIVFVPSQTLTDKQHQMLRDASLNIIRALDIKGSCTIRFALEPFSSNYFILGVNLCVNRSTALASKATGYPIARTAAKLAVGFIIDEIKNPETDEFIFEFEPVMGYIVSKIPRWPFDTFEKGDRKLGLQMKSTGETMAFGRTVEESLLKAVRSLEIGASHIFLAELASASDGEVLQKVIHAQDNRLFYLAEIIRREYPIVTLAEKTAIDLFFLDKLAHIIEIEKELSSHLFDQETLLYAKSFGFSDDFIALLWQTTESIVRDFRYDHTIIPVYKQLGPYSLECKTKAAGFYSTYEEENESMPTAKKSILVLGSGPARIGQGMEFDHAIFHAIKAIQKAGYEAIILNNNPETVSTDFLISDKLYFEPLTLEDIMHVIRLEKPIGVIFQFGGRTAANLAKSLQQLGVSILGNVVLDSLNSQNPIAFEEALTHSGIPIAISASVTNKKEALFSAKQIGYPILIQSVARFNEKKVEIIDNQLELEKFMNRSLNHSAFFITQYLNGIEVEVSAVSDGGAILIPGIVEYIERSRIHSGDSMAVYPPQSLKLEIKQLIIQYTKQLAKHLGCIGLMTSQFVVFENQVYLSRVHFHASRTAPFLSKVTGIPIAELATNAILGQSLKSQGYQEGLATESSDVHVKTPVFSFAQLQKVDALLGPIMKSTGEVMGSDRTLEKALYKAFEASSLHLADYGTVLLTLTDKDKEESYAIAERFHQIGYQIIATSGTEKFLKNKNILVQSIAKLDEMKEENILDVIARGKVQLVINTIGRTKKDVKDGELIRKSTIEYGIPLLTSLDTAAAILSVLEARTFTTQPL</sequence>
<dbReference type="GO" id="GO:0046872">
    <property type="term" value="F:metal ion binding"/>
    <property type="evidence" value="ECO:0007669"/>
    <property type="project" value="UniProtKB-KW"/>
</dbReference>
<dbReference type="Pfam" id="PF02787">
    <property type="entry name" value="CPSase_L_D3"/>
    <property type="match status" value="1"/>
</dbReference>
<dbReference type="InterPro" id="IPR016185">
    <property type="entry name" value="PreATP-grasp_dom_sf"/>
</dbReference>
<keyword evidence="10 17" id="KW-0547">Nucleotide-binding</keyword>
<organism evidence="20 21">
    <name type="scientific">Carnobacterium iners</name>
    <dbReference type="NCBI Taxonomy" id="1073423"/>
    <lineage>
        <taxon>Bacteria</taxon>
        <taxon>Bacillati</taxon>
        <taxon>Bacillota</taxon>
        <taxon>Bacilli</taxon>
        <taxon>Lactobacillales</taxon>
        <taxon>Carnobacteriaceae</taxon>
        <taxon>Carnobacterium</taxon>
    </lineage>
</organism>
<dbReference type="NCBIfam" id="NF009455">
    <property type="entry name" value="PRK12815.1"/>
    <property type="match status" value="1"/>
</dbReference>
<dbReference type="PROSITE" id="PS51855">
    <property type="entry name" value="MGS"/>
    <property type="match status" value="1"/>
</dbReference>
<protein>
    <submittedName>
        <fullName evidence="20">Carbamoyl-phosphate synthase large subunit</fullName>
    </submittedName>
</protein>
<dbReference type="RefSeq" id="WP_085559965.1">
    <property type="nucleotide sequence ID" value="NZ_FOAH01000003.1"/>
</dbReference>
<evidence type="ECO:0000259" key="19">
    <source>
        <dbReference type="PROSITE" id="PS51855"/>
    </source>
</evidence>
<dbReference type="InterPro" id="IPR033937">
    <property type="entry name" value="MGS_CPS_CarB"/>
</dbReference>
<accession>A0A1X7NG63</accession>
<keyword evidence="12" id="KW-0460">Magnesium</keyword>
<feature type="domain" description="ATP-grasp" evidence="18">
    <location>
        <begin position="133"/>
        <end position="327"/>
    </location>
</feature>
<evidence type="ECO:0000256" key="3">
    <source>
        <dbReference type="ARBA" id="ARBA00005077"/>
    </source>
</evidence>
<dbReference type="PRINTS" id="PR00098">
    <property type="entry name" value="CPSASE"/>
</dbReference>
<dbReference type="InterPro" id="IPR036897">
    <property type="entry name" value="CarbamoylP_synth_lsu_oligo_sf"/>
</dbReference>
<dbReference type="InterPro" id="IPR005483">
    <property type="entry name" value="CPSase_dom"/>
</dbReference>
<dbReference type="FunFam" id="3.30.470.20:FF:000026">
    <property type="entry name" value="Carbamoyl-phosphate synthase large chain"/>
    <property type="match status" value="1"/>
</dbReference>
<dbReference type="GO" id="GO:0005524">
    <property type="term" value="F:ATP binding"/>
    <property type="evidence" value="ECO:0007669"/>
    <property type="project" value="UniProtKB-UniRule"/>
</dbReference>
<dbReference type="InterPro" id="IPR005480">
    <property type="entry name" value="CPSase_lsu_oligo"/>
</dbReference>
<dbReference type="InterPro" id="IPR058047">
    <property type="entry name" value="CPSase_preATP-grasp"/>
</dbReference>
<feature type="domain" description="MGS-like" evidence="19">
    <location>
        <begin position="927"/>
        <end position="1056"/>
    </location>
</feature>
<dbReference type="GO" id="GO:0004087">
    <property type="term" value="F:carbamoyl-phosphate synthase (ammonia) activity"/>
    <property type="evidence" value="ECO:0007669"/>
    <property type="project" value="UniProtKB-EC"/>
</dbReference>
<dbReference type="AlphaFoldDB" id="A0A1X7NG63"/>
<comment type="catalytic activity">
    <reaction evidence="16">
        <text>hydrogencarbonate + L-glutamine + 2 ATP + H2O = carbamoyl phosphate + L-glutamate + 2 ADP + phosphate + 2 H(+)</text>
        <dbReference type="Rhea" id="RHEA:18633"/>
        <dbReference type="ChEBI" id="CHEBI:15377"/>
        <dbReference type="ChEBI" id="CHEBI:15378"/>
        <dbReference type="ChEBI" id="CHEBI:17544"/>
        <dbReference type="ChEBI" id="CHEBI:29985"/>
        <dbReference type="ChEBI" id="CHEBI:30616"/>
        <dbReference type="ChEBI" id="CHEBI:43474"/>
        <dbReference type="ChEBI" id="CHEBI:58228"/>
        <dbReference type="ChEBI" id="CHEBI:58359"/>
        <dbReference type="ChEBI" id="CHEBI:456216"/>
        <dbReference type="EC" id="6.3.5.5"/>
    </reaction>
</comment>
<dbReference type="SMART" id="SM01096">
    <property type="entry name" value="CPSase_L_D3"/>
    <property type="match status" value="1"/>
</dbReference>
<dbReference type="SUPFAM" id="SSF52335">
    <property type="entry name" value="Methylglyoxal synthase-like"/>
    <property type="match status" value="1"/>
</dbReference>
<dbReference type="InterPro" id="IPR011761">
    <property type="entry name" value="ATP-grasp"/>
</dbReference>
<dbReference type="Gene3D" id="3.40.50.20">
    <property type="match status" value="2"/>
</dbReference>
<evidence type="ECO:0000256" key="10">
    <source>
        <dbReference type="ARBA" id="ARBA00022741"/>
    </source>
</evidence>
<keyword evidence="6" id="KW-0436">Ligase</keyword>
<evidence type="ECO:0000256" key="14">
    <source>
        <dbReference type="ARBA" id="ARBA00023211"/>
    </source>
</evidence>
<evidence type="ECO:0000256" key="1">
    <source>
        <dbReference type="ARBA" id="ARBA00001936"/>
    </source>
</evidence>
<dbReference type="EMBL" id="FXBJ01000002">
    <property type="protein sequence ID" value="SMH36329.1"/>
    <property type="molecule type" value="Genomic_DNA"/>
</dbReference>
<keyword evidence="7" id="KW-0028">Amino-acid biosynthesis</keyword>
<dbReference type="InterPro" id="IPR005479">
    <property type="entry name" value="CPAse_ATP-bd"/>
</dbReference>
<dbReference type="PANTHER" id="PTHR11405">
    <property type="entry name" value="CARBAMOYLTRANSFERASE FAMILY MEMBER"/>
    <property type="match status" value="1"/>
</dbReference>
<dbReference type="Gene3D" id="3.30.1490.20">
    <property type="entry name" value="ATP-grasp fold, A domain"/>
    <property type="match status" value="1"/>
</dbReference>
<evidence type="ECO:0000256" key="8">
    <source>
        <dbReference type="ARBA" id="ARBA00022723"/>
    </source>
</evidence>
<evidence type="ECO:0000313" key="20">
    <source>
        <dbReference type="EMBL" id="SMH36329.1"/>
    </source>
</evidence>
<dbReference type="SUPFAM" id="SSF52440">
    <property type="entry name" value="PreATP-grasp domain"/>
    <property type="match status" value="2"/>
</dbReference>
<dbReference type="Proteomes" id="UP000193435">
    <property type="component" value="Unassembled WGS sequence"/>
</dbReference>
<keyword evidence="13" id="KW-0665">Pyrimidine biosynthesis</keyword>
<dbReference type="NCBIfam" id="NF003671">
    <property type="entry name" value="PRK05294.1"/>
    <property type="match status" value="1"/>
</dbReference>
<dbReference type="InterPro" id="IPR011607">
    <property type="entry name" value="MGS-like_dom"/>
</dbReference>
<dbReference type="SUPFAM" id="SSF56059">
    <property type="entry name" value="Glutathione synthetase ATP-binding domain-like"/>
    <property type="match status" value="2"/>
</dbReference>
<dbReference type="SUPFAM" id="SSF48108">
    <property type="entry name" value="Carbamoyl phosphate synthetase, large subunit connection domain"/>
    <property type="match status" value="1"/>
</dbReference>
<evidence type="ECO:0000313" key="21">
    <source>
        <dbReference type="Proteomes" id="UP000193435"/>
    </source>
</evidence>
<comment type="cofactor">
    <cofactor evidence="2">
        <name>Mg(2+)</name>
        <dbReference type="ChEBI" id="CHEBI:18420"/>
    </cofactor>
</comment>
<comment type="cofactor">
    <cofactor evidence="1">
        <name>Mn(2+)</name>
        <dbReference type="ChEBI" id="CHEBI:29035"/>
    </cofactor>
</comment>
<dbReference type="GO" id="GO:0006541">
    <property type="term" value="P:glutamine metabolic process"/>
    <property type="evidence" value="ECO:0007669"/>
    <property type="project" value="TreeGrafter"/>
</dbReference>
<name>A0A1X7NG63_9LACT</name>
<evidence type="ECO:0000259" key="18">
    <source>
        <dbReference type="PROSITE" id="PS50975"/>
    </source>
</evidence>
<keyword evidence="8" id="KW-0479">Metal-binding</keyword>
<keyword evidence="21" id="KW-1185">Reference proteome</keyword>
<dbReference type="PROSITE" id="PS50975">
    <property type="entry name" value="ATP_GRASP"/>
    <property type="match status" value="2"/>
</dbReference>
<dbReference type="NCBIfam" id="TIGR01369">
    <property type="entry name" value="CPSaseII_lrg"/>
    <property type="match status" value="1"/>
</dbReference>
<comment type="catalytic activity">
    <reaction evidence="15">
        <text>hydrogencarbonate + NH4(+) + 2 ATP = carbamoyl phosphate + 2 ADP + phosphate + 2 H(+)</text>
        <dbReference type="Rhea" id="RHEA:18029"/>
        <dbReference type="ChEBI" id="CHEBI:15378"/>
        <dbReference type="ChEBI" id="CHEBI:17544"/>
        <dbReference type="ChEBI" id="CHEBI:28938"/>
        <dbReference type="ChEBI" id="CHEBI:30616"/>
        <dbReference type="ChEBI" id="CHEBI:43474"/>
        <dbReference type="ChEBI" id="CHEBI:58228"/>
        <dbReference type="ChEBI" id="CHEBI:456216"/>
        <dbReference type="EC" id="6.3.4.16"/>
    </reaction>
</comment>
<dbReference type="STRING" id="1073423.SAMN04488700_1874"/>
<dbReference type="Gene3D" id="3.30.470.20">
    <property type="entry name" value="ATP-grasp fold, B domain"/>
    <property type="match status" value="2"/>
</dbReference>
<dbReference type="PANTHER" id="PTHR11405:SF53">
    <property type="entry name" value="CARBAMOYL-PHOSPHATE SYNTHASE [AMMONIA], MITOCHONDRIAL"/>
    <property type="match status" value="1"/>
</dbReference>
<evidence type="ECO:0000256" key="13">
    <source>
        <dbReference type="ARBA" id="ARBA00022975"/>
    </source>
</evidence>
<keyword evidence="14" id="KW-0464">Manganese</keyword>
<proteinExistence type="inferred from homology"/>
<keyword evidence="9" id="KW-0677">Repeat</keyword>
<keyword evidence="5" id="KW-0055">Arginine biosynthesis</keyword>
<dbReference type="GO" id="GO:0006526">
    <property type="term" value="P:L-arginine biosynthetic process"/>
    <property type="evidence" value="ECO:0007669"/>
    <property type="project" value="UniProtKB-KW"/>
</dbReference>
<evidence type="ECO:0000256" key="17">
    <source>
        <dbReference type="PROSITE-ProRule" id="PRU00409"/>
    </source>
</evidence>
<dbReference type="UniPathway" id="UPA00070">
    <property type="reaction ID" value="UER00115"/>
</dbReference>
<dbReference type="SMART" id="SM00851">
    <property type="entry name" value="MGS"/>
    <property type="match status" value="1"/>
</dbReference>
<dbReference type="InterPro" id="IPR006275">
    <property type="entry name" value="CPSase_lsu"/>
</dbReference>
<evidence type="ECO:0000256" key="9">
    <source>
        <dbReference type="ARBA" id="ARBA00022737"/>
    </source>
</evidence>
<evidence type="ECO:0000256" key="6">
    <source>
        <dbReference type="ARBA" id="ARBA00022598"/>
    </source>
</evidence>
<dbReference type="Pfam" id="PF25596">
    <property type="entry name" value="CPSase_L_D1"/>
    <property type="match status" value="2"/>
</dbReference>
<evidence type="ECO:0000256" key="16">
    <source>
        <dbReference type="ARBA" id="ARBA00048816"/>
    </source>
</evidence>
<dbReference type="GO" id="GO:0004088">
    <property type="term" value="F:carbamoyl-phosphate synthase (glutamine-hydrolyzing) activity"/>
    <property type="evidence" value="ECO:0007669"/>
    <property type="project" value="UniProtKB-EC"/>
</dbReference>
<dbReference type="Pfam" id="PF02786">
    <property type="entry name" value="CPSase_L_D2"/>
    <property type="match status" value="2"/>
</dbReference>
<dbReference type="Gene3D" id="3.40.50.1380">
    <property type="entry name" value="Methylglyoxal synthase-like domain"/>
    <property type="match status" value="1"/>
</dbReference>
<dbReference type="CDD" id="cd01424">
    <property type="entry name" value="MGS_CPS_II"/>
    <property type="match status" value="1"/>
</dbReference>
<dbReference type="InterPro" id="IPR036914">
    <property type="entry name" value="MGS-like_dom_sf"/>
</dbReference>
<evidence type="ECO:0000256" key="5">
    <source>
        <dbReference type="ARBA" id="ARBA00022571"/>
    </source>
</evidence>
<evidence type="ECO:0000256" key="11">
    <source>
        <dbReference type="ARBA" id="ARBA00022840"/>
    </source>
</evidence>
<reference evidence="20 21" key="1">
    <citation type="submission" date="2017-04" db="EMBL/GenBank/DDBJ databases">
        <authorList>
            <person name="Afonso C.L."/>
            <person name="Miller P.J."/>
            <person name="Scott M.A."/>
            <person name="Spackman E."/>
            <person name="Goraichik I."/>
            <person name="Dimitrov K.M."/>
            <person name="Suarez D.L."/>
            <person name="Swayne D.E."/>
        </authorList>
    </citation>
    <scope>NUCLEOTIDE SEQUENCE [LARGE SCALE GENOMIC DNA]</scope>
    <source>
        <strain evidence="20 21">LMG26642</strain>
    </source>
</reference>
<evidence type="ECO:0000256" key="12">
    <source>
        <dbReference type="ARBA" id="ARBA00022842"/>
    </source>
</evidence>
<evidence type="ECO:0000256" key="4">
    <source>
        <dbReference type="ARBA" id="ARBA00009799"/>
    </source>
</evidence>
<comment type="pathway">
    <text evidence="3">Amino-acid biosynthesis; L-arginine biosynthesis; carbamoyl phosphate from bicarbonate: step 1/1.</text>
</comment>
<keyword evidence="11 17" id="KW-0067">ATP-binding</keyword>
<evidence type="ECO:0000256" key="15">
    <source>
        <dbReference type="ARBA" id="ARBA00047359"/>
    </source>
</evidence>
<dbReference type="OrthoDB" id="9804197at2"/>
<dbReference type="FunFam" id="3.40.50.20:FF:000001">
    <property type="entry name" value="Carbamoyl-phosphate synthase large chain"/>
    <property type="match status" value="2"/>
</dbReference>
<dbReference type="GO" id="GO:0044205">
    <property type="term" value="P:'de novo' UMP biosynthetic process"/>
    <property type="evidence" value="ECO:0007669"/>
    <property type="project" value="UniProtKB-UniPathway"/>
</dbReference>
<comment type="similarity">
    <text evidence="4">Belongs to the CarB family.</text>
</comment>
<feature type="domain" description="ATP-grasp" evidence="18">
    <location>
        <begin position="671"/>
        <end position="858"/>
    </location>
</feature>
<dbReference type="GO" id="GO:0005737">
    <property type="term" value="C:cytoplasm"/>
    <property type="evidence" value="ECO:0007669"/>
    <property type="project" value="TreeGrafter"/>
</dbReference>
<evidence type="ECO:0000256" key="2">
    <source>
        <dbReference type="ARBA" id="ARBA00001946"/>
    </source>
</evidence>
<dbReference type="Pfam" id="PF02142">
    <property type="entry name" value="MGS"/>
    <property type="match status" value="1"/>
</dbReference>
<evidence type="ECO:0000256" key="7">
    <source>
        <dbReference type="ARBA" id="ARBA00022605"/>
    </source>
</evidence>